<proteinExistence type="predicted"/>
<evidence type="ECO:0000313" key="2">
    <source>
        <dbReference type="Proteomes" id="UP000593578"/>
    </source>
</evidence>
<evidence type="ECO:0000313" key="1">
    <source>
        <dbReference type="EMBL" id="MBA0596946.1"/>
    </source>
</evidence>
<comment type="caution">
    <text evidence="1">The sequence shown here is derived from an EMBL/GenBank/DDBJ whole genome shotgun (WGS) entry which is preliminary data.</text>
</comment>
<dbReference type="EMBL" id="JABEZZ010000009">
    <property type="protein sequence ID" value="MBA0596946.1"/>
    <property type="molecule type" value="Genomic_DNA"/>
</dbReference>
<dbReference type="Proteomes" id="UP000593578">
    <property type="component" value="Unassembled WGS sequence"/>
</dbReference>
<protein>
    <submittedName>
        <fullName evidence="1">Uncharacterized protein</fullName>
    </submittedName>
</protein>
<sequence length="197" mass="20840">MLEGNGPGASVDLVQITSILESSSMVSNPIVITPKSNFVSSSQEPNGVIVSSKAMEINKEQEGSVLVGINAHVNSTFDGLVESLVVLSREILNPKNHSAVTFKDSERIKHAKSLENGTTVGRGKGSSFLKGRGSGIKGIARSSGAISKVIRERKFSGITRVPLADTMNSMAKLISSQINLEAKEEGQSSDEKSREGV</sequence>
<organism evidence="1 2">
    <name type="scientific">Gossypium raimondii</name>
    <name type="common">Peruvian cotton</name>
    <name type="synonym">Gossypium klotzschianum subsp. raimondii</name>
    <dbReference type="NCBI Taxonomy" id="29730"/>
    <lineage>
        <taxon>Eukaryota</taxon>
        <taxon>Viridiplantae</taxon>
        <taxon>Streptophyta</taxon>
        <taxon>Embryophyta</taxon>
        <taxon>Tracheophyta</taxon>
        <taxon>Spermatophyta</taxon>
        <taxon>Magnoliopsida</taxon>
        <taxon>eudicotyledons</taxon>
        <taxon>Gunneridae</taxon>
        <taxon>Pentapetalae</taxon>
        <taxon>rosids</taxon>
        <taxon>malvids</taxon>
        <taxon>Malvales</taxon>
        <taxon>Malvaceae</taxon>
        <taxon>Malvoideae</taxon>
        <taxon>Gossypium</taxon>
    </lineage>
</organism>
<accession>A0A7J8Q6N2</accession>
<name>A0A7J8Q6N2_GOSRA</name>
<dbReference type="AlphaFoldDB" id="A0A7J8Q6N2"/>
<reference evidence="1 2" key="1">
    <citation type="journal article" date="2019" name="Genome Biol. Evol.">
        <title>Insights into the evolution of the New World diploid cottons (Gossypium, subgenus Houzingenia) based on genome sequencing.</title>
        <authorList>
            <person name="Grover C.E."/>
            <person name="Arick M.A. 2nd"/>
            <person name="Thrash A."/>
            <person name="Conover J.L."/>
            <person name="Sanders W.S."/>
            <person name="Peterson D.G."/>
            <person name="Frelichowski J.E."/>
            <person name="Scheffler J.A."/>
            <person name="Scheffler B.E."/>
            <person name="Wendel J.F."/>
        </authorList>
    </citation>
    <scope>NUCLEOTIDE SEQUENCE [LARGE SCALE GENOMIC DNA]</scope>
    <source>
        <strain evidence="1">8</strain>
        <tissue evidence="1">Leaf</tissue>
    </source>
</reference>
<gene>
    <name evidence="1" type="ORF">Gorai_013749</name>
</gene>